<keyword evidence="4" id="KW-0479">Metal-binding</keyword>
<protein>
    <submittedName>
        <fullName evidence="8">Radical SAM protein</fullName>
    </submittedName>
</protein>
<evidence type="ECO:0000259" key="7">
    <source>
        <dbReference type="PROSITE" id="PS51918"/>
    </source>
</evidence>
<comment type="caution">
    <text evidence="8">The sequence shown here is derived from an EMBL/GenBank/DDBJ whole genome shotgun (WGS) entry which is preliminary data.</text>
</comment>
<evidence type="ECO:0000256" key="5">
    <source>
        <dbReference type="ARBA" id="ARBA00023004"/>
    </source>
</evidence>
<keyword evidence="6" id="KW-0411">Iron-sulfur</keyword>
<proteinExistence type="predicted"/>
<evidence type="ECO:0000256" key="3">
    <source>
        <dbReference type="ARBA" id="ARBA00022691"/>
    </source>
</evidence>
<feature type="domain" description="Radical SAM core" evidence="7">
    <location>
        <begin position="28"/>
        <end position="241"/>
    </location>
</feature>
<gene>
    <name evidence="8" type="ORF">JW984_08255</name>
</gene>
<reference evidence="8" key="2">
    <citation type="submission" date="2021-01" db="EMBL/GenBank/DDBJ databases">
        <authorList>
            <person name="Hahn C.R."/>
            <person name="Youssef N.H."/>
            <person name="Elshahed M."/>
        </authorList>
    </citation>
    <scope>NUCLEOTIDE SEQUENCE</scope>
    <source>
        <strain evidence="8">Zod_Metabat.24</strain>
    </source>
</reference>
<evidence type="ECO:0000313" key="9">
    <source>
        <dbReference type="Proteomes" id="UP000809273"/>
    </source>
</evidence>
<dbReference type="InterPro" id="IPR017200">
    <property type="entry name" value="PqqE-like"/>
</dbReference>
<dbReference type="Gene3D" id="3.20.20.70">
    <property type="entry name" value="Aldolase class I"/>
    <property type="match status" value="1"/>
</dbReference>
<dbReference type="AlphaFoldDB" id="A0A9D8KEU0"/>
<accession>A0A9D8KEU0</accession>
<dbReference type="CDD" id="cd01335">
    <property type="entry name" value="Radical_SAM"/>
    <property type="match status" value="1"/>
</dbReference>
<dbReference type="GO" id="GO:0003824">
    <property type="term" value="F:catalytic activity"/>
    <property type="evidence" value="ECO:0007669"/>
    <property type="project" value="InterPro"/>
</dbReference>
<dbReference type="SFLD" id="SFLDS00029">
    <property type="entry name" value="Radical_SAM"/>
    <property type="match status" value="1"/>
</dbReference>
<dbReference type="GO" id="GO:0051539">
    <property type="term" value="F:4 iron, 4 sulfur cluster binding"/>
    <property type="evidence" value="ECO:0007669"/>
    <property type="project" value="UniProtKB-KW"/>
</dbReference>
<keyword evidence="5" id="KW-0408">Iron</keyword>
<dbReference type="InterPro" id="IPR050377">
    <property type="entry name" value="Radical_SAM_PqqE_MftC-like"/>
</dbReference>
<evidence type="ECO:0000256" key="2">
    <source>
        <dbReference type="ARBA" id="ARBA00022485"/>
    </source>
</evidence>
<organism evidence="8 9">
    <name type="scientific">Candidatus Zymogenus saltonus</name>
    <dbReference type="NCBI Taxonomy" id="2844893"/>
    <lineage>
        <taxon>Bacteria</taxon>
        <taxon>Deltaproteobacteria</taxon>
        <taxon>Candidatus Zymogenia</taxon>
        <taxon>Candidatus Zymogeniales</taxon>
        <taxon>Candidatus Zymogenaceae</taxon>
        <taxon>Candidatus Zymogenus</taxon>
    </lineage>
</organism>
<sequence>METDNIEKGVATCETSDPVDISYVPKIPKTPMSLFVSITSRCNQACKHCAVYSDDFSYGPDLTTDQWLDFIDEIERLKVLRVKISGGEPFVREDFYDILDALYGKPLRISLNTNATLIDKEGAERLTKYRRKMDDIMVSIDGATPGSHDLLRGIGAFEAALNGIEHLIRFGHDVSAYCTVTRLNFKELRAAAKLAGETGISSMKFNYLLYEGRGLKYMEELKLNALEVKGIVEELKKIRADYPFISGTFFEMDDIFEGIRNIKQYDLKDYDPDTHFLSGCGALRNQCAIRPDGWAVPCDRLPEITAGNILNTPLDIIWRESETFVEFRRRFSTPVTSLSTCKDCRYAPLCTAGCPASAYYTYGTMLARDPFCCYKLYSEELKDGVG</sequence>
<evidence type="ECO:0000256" key="6">
    <source>
        <dbReference type="ARBA" id="ARBA00023014"/>
    </source>
</evidence>
<comment type="cofactor">
    <cofactor evidence="1">
        <name>[4Fe-4S] cluster</name>
        <dbReference type="ChEBI" id="CHEBI:49883"/>
    </cofactor>
</comment>
<dbReference type="NCBIfam" id="TIGR04085">
    <property type="entry name" value="rSAM_more_4Fe4S"/>
    <property type="match status" value="1"/>
</dbReference>
<dbReference type="SMART" id="SM00729">
    <property type="entry name" value="Elp3"/>
    <property type="match status" value="1"/>
</dbReference>
<dbReference type="SFLD" id="SFLDG01067">
    <property type="entry name" value="SPASM/twitch_domain_containing"/>
    <property type="match status" value="1"/>
</dbReference>
<dbReference type="InterPro" id="IPR023885">
    <property type="entry name" value="4Fe4S-binding_SPASM_dom"/>
</dbReference>
<evidence type="ECO:0000256" key="4">
    <source>
        <dbReference type="ARBA" id="ARBA00022723"/>
    </source>
</evidence>
<dbReference type="Proteomes" id="UP000809273">
    <property type="component" value="Unassembled WGS sequence"/>
</dbReference>
<evidence type="ECO:0000256" key="1">
    <source>
        <dbReference type="ARBA" id="ARBA00001966"/>
    </source>
</evidence>
<dbReference type="InterPro" id="IPR058240">
    <property type="entry name" value="rSAM_sf"/>
</dbReference>
<dbReference type="PROSITE" id="PS51918">
    <property type="entry name" value="RADICAL_SAM"/>
    <property type="match status" value="1"/>
</dbReference>
<dbReference type="Pfam" id="PF13186">
    <property type="entry name" value="SPASM"/>
    <property type="match status" value="1"/>
</dbReference>
<dbReference type="SFLD" id="SFLDG01386">
    <property type="entry name" value="main_SPASM_domain-containing"/>
    <property type="match status" value="1"/>
</dbReference>
<dbReference type="InterPro" id="IPR007197">
    <property type="entry name" value="rSAM"/>
</dbReference>
<dbReference type="SUPFAM" id="SSF102114">
    <property type="entry name" value="Radical SAM enzymes"/>
    <property type="match status" value="1"/>
</dbReference>
<dbReference type="PANTHER" id="PTHR11228">
    <property type="entry name" value="RADICAL SAM DOMAIN PROTEIN"/>
    <property type="match status" value="1"/>
</dbReference>
<dbReference type="InterPro" id="IPR013785">
    <property type="entry name" value="Aldolase_TIM"/>
</dbReference>
<name>A0A9D8KEU0_9DELT</name>
<dbReference type="PIRSF" id="PIRSF037420">
    <property type="entry name" value="PQQ_syn_pqqE"/>
    <property type="match status" value="1"/>
</dbReference>
<dbReference type="InterPro" id="IPR006638">
    <property type="entry name" value="Elp3/MiaA/NifB-like_rSAM"/>
</dbReference>
<reference evidence="8" key="1">
    <citation type="journal article" date="2021" name="Environ. Microbiol.">
        <title>Genomic characterization of three novel Desulfobacterota classes expand the metabolic and phylogenetic diversity of the phylum.</title>
        <authorList>
            <person name="Murphy C.L."/>
            <person name="Biggerstaff J."/>
            <person name="Eichhorn A."/>
            <person name="Ewing E."/>
            <person name="Shahan R."/>
            <person name="Soriano D."/>
            <person name="Stewart S."/>
            <person name="VanMol K."/>
            <person name="Walker R."/>
            <person name="Walters P."/>
            <person name="Elshahed M.S."/>
            <person name="Youssef N.H."/>
        </authorList>
    </citation>
    <scope>NUCLEOTIDE SEQUENCE</scope>
    <source>
        <strain evidence="8">Zod_Metabat.24</strain>
    </source>
</reference>
<keyword evidence="3" id="KW-0949">S-adenosyl-L-methionine</keyword>
<dbReference type="Pfam" id="PF04055">
    <property type="entry name" value="Radical_SAM"/>
    <property type="match status" value="1"/>
</dbReference>
<dbReference type="GO" id="GO:0046872">
    <property type="term" value="F:metal ion binding"/>
    <property type="evidence" value="ECO:0007669"/>
    <property type="project" value="UniProtKB-KW"/>
</dbReference>
<dbReference type="PANTHER" id="PTHR11228:SF7">
    <property type="entry name" value="PQQA PEPTIDE CYCLASE"/>
    <property type="match status" value="1"/>
</dbReference>
<keyword evidence="2" id="KW-0004">4Fe-4S</keyword>
<evidence type="ECO:0000313" key="8">
    <source>
        <dbReference type="EMBL" id="MBN1573172.1"/>
    </source>
</evidence>
<dbReference type="EMBL" id="JAFGIX010000040">
    <property type="protein sequence ID" value="MBN1573172.1"/>
    <property type="molecule type" value="Genomic_DNA"/>
</dbReference>